<proteinExistence type="predicted"/>
<evidence type="ECO:0000313" key="1">
    <source>
        <dbReference type="Proteomes" id="UP000095286"/>
    </source>
</evidence>
<organism evidence="1 2">
    <name type="scientific">Rhabditophanes sp. KR3021</name>
    <dbReference type="NCBI Taxonomy" id="114890"/>
    <lineage>
        <taxon>Eukaryota</taxon>
        <taxon>Metazoa</taxon>
        <taxon>Ecdysozoa</taxon>
        <taxon>Nematoda</taxon>
        <taxon>Chromadorea</taxon>
        <taxon>Rhabditida</taxon>
        <taxon>Tylenchina</taxon>
        <taxon>Panagrolaimomorpha</taxon>
        <taxon>Strongyloidoidea</taxon>
        <taxon>Alloionematidae</taxon>
        <taxon>Rhabditophanes</taxon>
    </lineage>
</organism>
<reference evidence="2" key="1">
    <citation type="submission" date="2016-11" db="UniProtKB">
        <authorList>
            <consortium name="WormBaseParasite"/>
        </authorList>
    </citation>
    <scope>IDENTIFICATION</scope>
    <source>
        <strain evidence="2">KR3021</strain>
    </source>
</reference>
<name>A0AC35TH54_9BILA</name>
<dbReference type="WBParaSite" id="RSKR_0000040800.1">
    <property type="protein sequence ID" value="RSKR_0000040800.1"/>
    <property type="gene ID" value="RSKR_0000040800"/>
</dbReference>
<protein>
    <submittedName>
        <fullName evidence="2">Rho-GAP domain-containing protein</fullName>
    </submittedName>
</protein>
<accession>A0AC35TH54</accession>
<sequence length="212" mass="23998">MLFSRKKKEAKKAKKAALNIRSRPVLGVPLSESALTNKSHDGIPVPVIVRLCIDYVDEFGLTVEGIYRISSPKTRLDELEKLANEYGVVVFEDPHEAAGLLKRFLRQLPENILTDKLIDKFDKASGAKLKDLLHQLPIQNYFLLAYVFIHCQKIVMMSSENKMNIPALGVLLQQILDAPRNIVRIFLLNASELLNSNGLKANYLFENITLKR</sequence>
<dbReference type="Proteomes" id="UP000095286">
    <property type="component" value="Unplaced"/>
</dbReference>
<evidence type="ECO:0000313" key="2">
    <source>
        <dbReference type="WBParaSite" id="RSKR_0000040800.1"/>
    </source>
</evidence>